<dbReference type="Gene3D" id="1.10.260.40">
    <property type="entry name" value="lambda repressor-like DNA-binding domains"/>
    <property type="match status" value="1"/>
</dbReference>
<evidence type="ECO:0000313" key="4">
    <source>
        <dbReference type="Proteomes" id="UP000324517"/>
    </source>
</evidence>
<feature type="domain" description="HTH cro/C1-type" evidence="2">
    <location>
        <begin position="12"/>
        <end position="66"/>
    </location>
</feature>
<evidence type="ECO:0000313" key="3">
    <source>
        <dbReference type="EMBL" id="TYS72402.1"/>
    </source>
</evidence>
<dbReference type="Pfam" id="PF01381">
    <property type="entry name" value="HTH_3"/>
    <property type="match status" value="1"/>
</dbReference>
<dbReference type="PROSITE" id="PS50943">
    <property type="entry name" value="HTH_CROC1"/>
    <property type="match status" value="1"/>
</dbReference>
<accession>A0A5D4TD12</accession>
<reference evidence="3 4" key="1">
    <citation type="submission" date="2019-08" db="EMBL/GenBank/DDBJ databases">
        <title>Bacillus genomes from the desert of Cuatro Cienegas, Coahuila.</title>
        <authorList>
            <person name="Olmedo-Alvarez G."/>
        </authorList>
    </citation>
    <scope>NUCLEOTIDE SEQUENCE [LARGE SCALE GENOMIC DNA]</scope>
    <source>
        <strain evidence="3 4">CH98b_3T</strain>
    </source>
</reference>
<organism evidence="3 4">
    <name type="scientific">Sutcliffiella horikoshii</name>
    <dbReference type="NCBI Taxonomy" id="79883"/>
    <lineage>
        <taxon>Bacteria</taxon>
        <taxon>Bacillati</taxon>
        <taxon>Bacillota</taxon>
        <taxon>Bacilli</taxon>
        <taxon>Bacillales</taxon>
        <taxon>Bacillaceae</taxon>
        <taxon>Sutcliffiella</taxon>
    </lineage>
</organism>
<dbReference type="SMART" id="SM00530">
    <property type="entry name" value="HTH_XRE"/>
    <property type="match status" value="1"/>
</dbReference>
<dbReference type="SUPFAM" id="SSF47413">
    <property type="entry name" value="lambda repressor-like DNA-binding domains"/>
    <property type="match status" value="1"/>
</dbReference>
<dbReference type="CDD" id="cd00093">
    <property type="entry name" value="HTH_XRE"/>
    <property type="match status" value="1"/>
</dbReference>
<dbReference type="Proteomes" id="UP000324517">
    <property type="component" value="Unassembled WGS sequence"/>
</dbReference>
<dbReference type="PANTHER" id="PTHR46558">
    <property type="entry name" value="TRACRIPTIONAL REGULATORY PROTEIN-RELATED-RELATED"/>
    <property type="match status" value="1"/>
</dbReference>
<dbReference type="RefSeq" id="WP_148979267.1">
    <property type="nucleotide sequence ID" value="NZ_JBNILI010000003.1"/>
</dbReference>
<keyword evidence="1" id="KW-0238">DNA-binding</keyword>
<proteinExistence type="predicted"/>
<sequence>MMNNTSFLARNIKSLRNQKNWSQQDLADRLNRVHGTISKWETEKEVPPIETLIELSKLFKVSIDYLVGNHYEQEHYVKEFNQLYQIKQADEELMHIVDYLKQHPNFKDILHKYINQSISDRKLMEDMMSIYVNK</sequence>
<dbReference type="InterPro" id="IPR001387">
    <property type="entry name" value="Cro/C1-type_HTH"/>
</dbReference>
<dbReference type="PANTHER" id="PTHR46558:SF11">
    <property type="entry name" value="HTH-TYPE TRANSCRIPTIONAL REGULATOR XRE"/>
    <property type="match status" value="1"/>
</dbReference>
<dbReference type="InterPro" id="IPR010982">
    <property type="entry name" value="Lambda_DNA-bd_dom_sf"/>
</dbReference>
<dbReference type="EMBL" id="VTET01000004">
    <property type="protein sequence ID" value="TYS72402.1"/>
    <property type="molecule type" value="Genomic_DNA"/>
</dbReference>
<protein>
    <submittedName>
        <fullName evidence="3">Helix-turn-helix transcriptional regulator</fullName>
    </submittedName>
</protein>
<name>A0A5D4TD12_9BACI</name>
<gene>
    <name evidence="3" type="ORF">FZC75_10655</name>
</gene>
<evidence type="ECO:0000256" key="1">
    <source>
        <dbReference type="ARBA" id="ARBA00023125"/>
    </source>
</evidence>
<dbReference type="AlphaFoldDB" id="A0A5D4TD12"/>
<evidence type="ECO:0000259" key="2">
    <source>
        <dbReference type="PROSITE" id="PS50943"/>
    </source>
</evidence>
<dbReference type="GO" id="GO:0003677">
    <property type="term" value="F:DNA binding"/>
    <property type="evidence" value="ECO:0007669"/>
    <property type="project" value="UniProtKB-KW"/>
</dbReference>
<dbReference type="OrthoDB" id="9812495at2"/>
<comment type="caution">
    <text evidence="3">The sequence shown here is derived from an EMBL/GenBank/DDBJ whole genome shotgun (WGS) entry which is preliminary data.</text>
</comment>